<dbReference type="InterPro" id="IPR039498">
    <property type="entry name" value="NTP_transf_5"/>
</dbReference>
<dbReference type="Proteomes" id="UP001141933">
    <property type="component" value="Unassembled WGS sequence"/>
</dbReference>
<protein>
    <submittedName>
        <fullName evidence="1">Nucleotidyltransferase family protein</fullName>
    </submittedName>
</protein>
<dbReference type="RefSeq" id="WP_269877439.1">
    <property type="nucleotide sequence ID" value="NZ_JAPZVM010000003.1"/>
</dbReference>
<accession>A0ABT4PGU7</accession>
<reference evidence="1" key="1">
    <citation type="submission" date="2022-12" db="EMBL/GenBank/DDBJ databases">
        <title>Phocaeicola acetigenes sp. nov., isolated feces from a healthy human.</title>
        <authorList>
            <person name="Do H."/>
            <person name="Ha Y.B."/>
            <person name="Kim J.-S."/>
            <person name="Suh M.K."/>
            <person name="Kim H.S."/>
            <person name="Lee J.-S."/>
        </authorList>
    </citation>
    <scope>NUCLEOTIDE SEQUENCE</scope>
    <source>
        <strain evidence="1">KGMB11183</strain>
    </source>
</reference>
<proteinExistence type="predicted"/>
<sequence length="380" mass="44326">MEQSVTQLFVLIRSGLWKEQPNFNLFGNDTNWNEVFQLAQKQTVLGFVIDGLSMLPIALQPNKGMQIKAHSLQIRTTQHHHLLNDVISELSSRLKKEGIHSVLLKGQGLAQNYPDPFKRACGDIDLYVGNHNYKKTCQLLKQWGMLKGEAEESSHHLHFFYREVPIEIHRIAGILYGLFRNKRFRKWSDTLLQGEECRSCNLGGEAVYLPPIRFDAMFIFYHMYRHLITGGVGLRQLCDCVMYLHRFKDEINRNLLHEDLCRMGLMRIWKIFGCIAVHHLGLPKEEFPFYSDTAEIKELSEFLLEEVILRNGNFGHYNPDKQARPKGYLAGKLFSLRNTLLYLRKMQRIFGSETLNFLLFYIYKGISNILHDTIYGKKKK</sequence>
<keyword evidence="2" id="KW-1185">Reference proteome</keyword>
<name>A0ABT4PGU7_9BACT</name>
<dbReference type="Pfam" id="PF14907">
    <property type="entry name" value="NTP_transf_5"/>
    <property type="match status" value="1"/>
</dbReference>
<evidence type="ECO:0000313" key="2">
    <source>
        <dbReference type="Proteomes" id="UP001141933"/>
    </source>
</evidence>
<comment type="caution">
    <text evidence="1">The sequence shown here is derived from an EMBL/GenBank/DDBJ whole genome shotgun (WGS) entry which is preliminary data.</text>
</comment>
<gene>
    <name evidence="1" type="ORF">O6P32_06050</name>
</gene>
<dbReference type="EMBL" id="JAPZVM010000003">
    <property type="protein sequence ID" value="MCZ8372271.1"/>
    <property type="molecule type" value="Genomic_DNA"/>
</dbReference>
<evidence type="ECO:0000313" key="1">
    <source>
        <dbReference type="EMBL" id="MCZ8372271.1"/>
    </source>
</evidence>
<organism evidence="1 2">
    <name type="scientific">Phocaeicola acetigenes</name>
    <dbReference type="NCBI Taxonomy" id="3016083"/>
    <lineage>
        <taxon>Bacteria</taxon>
        <taxon>Pseudomonadati</taxon>
        <taxon>Bacteroidota</taxon>
        <taxon>Bacteroidia</taxon>
        <taxon>Bacteroidales</taxon>
        <taxon>Bacteroidaceae</taxon>
        <taxon>Phocaeicola</taxon>
    </lineage>
</organism>